<organism evidence="1 2">
    <name type="scientific">Scytonema hofmannii FACHB-248</name>
    <dbReference type="NCBI Taxonomy" id="1842502"/>
    <lineage>
        <taxon>Bacteria</taxon>
        <taxon>Bacillati</taxon>
        <taxon>Cyanobacteriota</taxon>
        <taxon>Cyanophyceae</taxon>
        <taxon>Nostocales</taxon>
        <taxon>Scytonemataceae</taxon>
        <taxon>Scytonema</taxon>
    </lineage>
</organism>
<evidence type="ECO:0000313" key="2">
    <source>
        <dbReference type="Proteomes" id="UP000660380"/>
    </source>
</evidence>
<keyword evidence="2" id="KW-1185">Reference proteome</keyword>
<reference evidence="1 2" key="1">
    <citation type="journal article" date="2020" name="ISME J.">
        <title>Comparative genomics reveals insights into cyanobacterial evolution and habitat adaptation.</title>
        <authorList>
            <person name="Chen M.Y."/>
            <person name="Teng W.K."/>
            <person name="Zhao L."/>
            <person name="Hu C.X."/>
            <person name="Zhou Y.K."/>
            <person name="Han B.P."/>
            <person name="Song L.R."/>
            <person name="Shu W.S."/>
        </authorList>
    </citation>
    <scope>NUCLEOTIDE SEQUENCE [LARGE SCALE GENOMIC DNA]</scope>
    <source>
        <strain evidence="1 2">FACHB-248</strain>
    </source>
</reference>
<protein>
    <submittedName>
        <fullName evidence="1">Uncharacterized protein</fullName>
    </submittedName>
</protein>
<dbReference type="EMBL" id="JACJTA010000101">
    <property type="protein sequence ID" value="MBD2608615.1"/>
    <property type="molecule type" value="Genomic_DNA"/>
</dbReference>
<proteinExistence type="predicted"/>
<gene>
    <name evidence="1" type="ORF">H6G81_29880</name>
</gene>
<comment type="caution">
    <text evidence="1">The sequence shown here is derived from an EMBL/GenBank/DDBJ whole genome shotgun (WGS) entry which is preliminary data.</text>
</comment>
<accession>A0ABR8H035</accession>
<sequence length="85" mass="9848">MTKDDRTICYLVKNQRYIQTANPTNAIAPSDTPFLLKEYLFNEPRSRFSSRGFANASPIGEGEDTLVHVCPWRLRQEKEEGKEDR</sequence>
<name>A0ABR8H035_9CYAN</name>
<dbReference type="RefSeq" id="WP_144238432.1">
    <property type="nucleotide sequence ID" value="NZ_JACJTA010000101.1"/>
</dbReference>
<evidence type="ECO:0000313" key="1">
    <source>
        <dbReference type="EMBL" id="MBD2608615.1"/>
    </source>
</evidence>
<dbReference type="Proteomes" id="UP000660380">
    <property type="component" value="Unassembled WGS sequence"/>
</dbReference>